<dbReference type="Pfam" id="PF22398">
    <property type="entry name" value="DUF6978"/>
    <property type="match status" value="1"/>
</dbReference>
<dbReference type="Proteomes" id="UP000541058">
    <property type="component" value="Unassembled WGS sequence"/>
</dbReference>
<dbReference type="EMBL" id="JAAYSM010000329">
    <property type="protein sequence ID" value="NLJ19085.1"/>
    <property type="molecule type" value="Genomic_DNA"/>
</dbReference>
<comment type="caution">
    <text evidence="1">The sequence shown here is derived from an EMBL/GenBank/DDBJ whole genome shotgun (WGS) entry which is preliminary data.</text>
</comment>
<dbReference type="AlphaFoldDB" id="A0A7X8C501"/>
<reference evidence="1 2" key="1">
    <citation type="journal article" date="2020" name="Biotechnol. Biofuels">
        <title>New insights from the biogas microbiome by comprehensive genome-resolved metagenomics of nearly 1600 species originating from multiple anaerobic digesters.</title>
        <authorList>
            <person name="Campanaro S."/>
            <person name="Treu L."/>
            <person name="Rodriguez-R L.M."/>
            <person name="Kovalovszki A."/>
            <person name="Ziels R.M."/>
            <person name="Maus I."/>
            <person name="Zhu X."/>
            <person name="Kougias P.G."/>
            <person name="Basile A."/>
            <person name="Luo G."/>
            <person name="Schluter A."/>
            <person name="Konstantinidis K.T."/>
            <person name="Angelidaki I."/>
        </authorList>
    </citation>
    <scope>NUCLEOTIDE SEQUENCE [LARGE SCALE GENOMIC DNA]</scope>
    <source>
        <strain evidence="1">AS23ysBPME_34</strain>
    </source>
</reference>
<evidence type="ECO:0000313" key="1">
    <source>
        <dbReference type="EMBL" id="NLJ19085.1"/>
    </source>
</evidence>
<accession>A0A7X8C501</accession>
<organism evidence="1 2">
    <name type="scientific">Globicatella sulfidifaciens</name>
    <dbReference type="NCBI Taxonomy" id="136093"/>
    <lineage>
        <taxon>Bacteria</taxon>
        <taxon>Bacillati</taxon>
        <taxon>Bacillota</taxon>
        <taxon>Bacilli</taxon>
        <taxon>Lactobacillales</taxon>
        <taxon>Aerococcaceae</taxon>
        <taxon>Globicatella</taxon>
    </lineage>
</organism>
<dbReference type="RefSeq" id="WP_276649375.1">
    <property type="nucleotide sequence ID" value="NZ_JAAYSM010000329.1"/>
</dbReference>
<sequence>MRLIDTNNLNDELVKVLINRLKNIANPLSFEEATKQIYALFGAVNLKEFIIDTEEIEYILQVKRGQREINRFSMHLRFKETHHHLVRIDIDSNIAHNYPDGRKIKGSHTHIYNNSSPTQKDLFAYPLNKQDFPEISNTVDAFTAFLAYNNIN</sequence>
<protein>
    <submittedName>
        <fullName evidence="1">Uncharacterized protein</fullName>
    </submittedName>
</protein>
<evidence type="ECO:0000313" key="2">
    <source>
        <dbReference type="Proteomes" id="UP000541058"/>
    </source>
</evidence>
<gene>
    <name evidence="1" type="ORF">GX355_09500</name>
</gene>
<dbReference type="InterPro" id="IPR053916">
    <property type="entry name" value="DUF6978"/>
</dbReference>
<name>A0A7X8C501_9LACT</name>
<proteinExistence type="predicted"/>